<reference evidence="3 4" key="1">
    <citation type="submission" date="2023-10" db="EMBL/GenBank/DDBJ databases">
        <title>Culture-based analysis of two novel bacteria associated with mangrove crab gills.</title>
        <authorList>
            <person name="Yang X."/>
            <person name="Garuglieri E."/>
            <person name="Van Goethem M.W."/>
            <person name="Fusi M."/>
            <person name="Marasco R."/>
            <person name="Daffonchio D.G."/>
        </authorList>
    </citation>
    <scope>NUCLEOTIDE SEQUENCE</scope>
    <source>
        <strain evidence="3">UG2-1</strain>
        <strain evidence="2">UG2-2</strain>
        <strain evidence="4">UG2_2</strain>
    </source>
</reference>
<dbReference type="KEGG" id="mcaa:R3L15_09480"/>
<evidence type="ECO:0000256" key="1">
    <source>
        <dbReference type="SAM" id="Phobius"/>
    </source>
</evidence>
<protein>
    <submittedName>
        <fullName evidence="3">Uncharacterized protein</fullName>
    </submittedName>
</protein>
<dbReference type="AlphaFoldDB" id="A0AAU6P465"/>
<dbReference type="Proteomes" id="UP001368318">
    <property type="component" value="Chromosome"/>
</dbReference>
<dbReference type="EMBL" id="CP136924">
    <property type="protein sequence ID" value="WXA02486.1"/>
    <property type="molecule type" value="Genomic_DNA"/>
</dbReference>
<sequence>MNSRFSIEISEVKGKLNIGKNPWYVEILLIIIMIPFLIIFVPIWAIGNGIDYLFVKPFQKENKFEDLKWTVLIENENLKIEKSEPSNIFLSKKEMDWLDEDPIYSLKSIPELPFLEGKIFSDFIAEFDNRVFLQRILPVEENNDFELKSELISIDLSNFGVETIKQFDYYYLESEIGKNELEINGIDQIGSKLNLKIKNTFANNV</sequence>
<keyword evidence="1" id="KW-0812">Transmembrane</keyword>
<keyword evidence="1" id="KW-0472">Membrane</keyword>
<evidence type="ECO:0000313" key="4">
    <source>
        <dbReference type="Proteomes" id="UP001368318"/>
    </source>
</evidence>
<organism evidence="3">
    <name type="scientific">Mangrovimonas cancribranchiae</name>
    <dbReference type="NCBI Taxonomy" id="3080055"/>
    <lineage>
        <taxon>Bacteria</taxon>
        <taxon>Pseudomonadati</taxon>
        <taxon>Bacteroidota</taxon>
        <taxon>Flavobacteriia</taxon>
        <taxon>Flavobacteriales</taxon>
        <taxon>Flavobacteriaceae</taxon>
        <taxon>Mangrovimonas</taxon>
    </lineage>
</organism>
<gene>
    <name evidence="3" type="ORF">R3L15_09480</name>
    <name evidence="2" type="ORF">R3L16_12105</name>
</gene>
<name>A0AAU6P465_9FLAO</name>
<keyword evidence="1" id="KW-1133">Transmembrane helix</keyword>
<evidence type="ECO:0000313" key="3">
    <source>
        <dbReference type="EMBL" id="WXA12352.1"/>
    </source>
</evidence>
<dbReference type="EMBL" id="CP136925">
    <property type="protein sequence ID" value="WXA12352.1"/>
    <property type="molecule type" value="Genomic_DNA"/>
</dbReference>
<keyword evidence="4" id="KW-1185">Reference proteome</keyword>
<proteinExistence type="predicted"/>
<feature type="transmembrane region" description="Helical" evidence="1">
    <location>
        <begin position="23"/>
        <end position="46"/>
    </location>
</feature>
<dbReference type="RefSeq" id="WP_338731344.1">
    <property type="nucleotide sequence ID" value="NZ_CP136924.1"/>
</dbReference>
<evidence type="ECO:0000313" key="2">
    <source>
        <dbReference type="EMBL" id="WXA02486.1"/>
    </source>
</evidence>
<accession>A0AAU6P465</accession>